<feature type="compositionally biased region" description="Polar residues" evidence="1">
    <location>
        <begin position="65"/>
        <end position="74"/>
    </location>
</feature>
<proteinExistence type="predicted"/>
<accession>A0AAD9A0X8</accession>
<name>A0AAD9A0X8_9PEZI</name>
<evidence type="ECO:0000313" key="2">
    <source>
        <dbReference type="EMBL" id="KAK1839363.1"/>
    </source>
</evidence>
<dbReference type="EMBL" id="JAQOWY010000683">
    <property type="protein sequence ID" value="KAK1839363.1"/>
    <property type="molecule type" value="Genomic_DNA"/>
</dbReference>
<dbReference type="AlphaFoldDB" id="A0AAD9A0X8"/>
<sequence length="82" mass="8789">MSTNVNTVFHIPSKASRENSPPAEITTSLPKNPFLIPSSPIPSDSRLLSAAKHPTAPSEAETEPSRASYQTTRSAHPAHRVS</sequence>
<organism evidence="2 3">
    <name type="scientific">Colletotrichum chrysophilum</name>
    <dbReference type="NCBI Taxonomy" id="1836956"/>
    <lineage>
        <taxon>Eukaryota</taxon>
        <taxon>Fungi</taxon>
        <taxon>Dikarya</taxon>
        <taxon>Ascomycota</taxon>
        <taxon>Pezizomycotina</taxon>
        <taxon>Sordariomycetes</taxon>
        <taxon>Hypocreomycetidae</taxon>
        <taxon>Glomerellales</taxon>
        <taxon>Glomerellaceae</taxon>
        <taxon>Colletotrichum</taxon>
        <taxon>Colletotrichum gloeosporioides species complex</taxon>
    </lineage>
</organism>
<evidence type="ECO:0000313" key="3">
    <source>
        <dbReference type="Proteomes" id="UP001243330"/>
    </source>
</evidence>
<gene>
    <name evidence="2" type="ORF">CCHR01_18011</name>
</gene>
<reference evidence="2" key="1">
    <citation type="submission" date="2023-01" db="EMBL/GenBank/DDBJ databases">
        <title>Colletotrichum chrysophilum M932 genome sequence.</title>
        <authorList>
            <person name="Baroncelli R."/>
        </authorList>
    </citation>
    <scope>NUCLEOTIDE SEQUENCE</scope>
    <source>
        <strain evidence="2">M932</strain>
    </source>
</reference>
<evidence type="ECO:0000256" key="1">
    <source>
        <dbReference type="SAM" id="MobiDB-lite"/>
    </source>
</evidence>
<feature type="region of interest" description="Disordered" evidence="1">
    <location>
        <begin position="1"/>
        <end position="82"/>
    </location>
</feature>
<dbReference type="Proteomes" id="UP001243330">
    <property type="component" value="Unassembled WGS sequence"/>
</dbReference>
<keyword evidence="3" id="KW-1185">Reference proteome</keyword>
<comment type="caution">
    <text evidence="2">The sequence shown here is derived from an EMBL/GenBank/DDBJ whole genome shotgun (WGS) entry which is preliminary data.</text>
</comment>
<protein>
    <submittedName>
        <fullName evidence="2">Uncharacterized protein</fullName>
    </submittedName>
</protein>